<dbReference type="Gene3D" id="3.30.40.10">
    <property type="entry name" value="Zinc/RING finger domain, C3HC4 (zinc finger)"/>
    <property type="match status" value="1"/>
</dbReference>
<name>A0ABR0M378_9PEZI</name>
<proteinExistence type="predicted"/>
<reference evidence="7 8" key="1">
    <citation type="submission" date="2023-08" db="EMBL/GenBank/DDBJ databases">
        <title>Black Yeasts Isolated from many extreme environments.</title>
        <authorList>
            <person name="Coleine C."/>
            <person name="Stajich J.E."/>
            <person name="Selbmann L."/>
        </authorList>
    </citation>
    <scope>NUCLEOTIDE SEQUENCE [LARGE SCALE GENOMIC DNA]</scope>
    <source>
        <strain evidence="7 8">CCFEE 536</strain>
    </source>
</reference>
<keyword evidence="3" id="KW-0862">Zinc</keyword>
<dbReference type="EMBL" id="JAVRRA010002210">
    <property type="protein sequence ID" value="KAK5278195.1"/>
    <property type="molecule type" value="Genomic_DNA"/>
</dbReference>
<dbReference type="CDD" id="cd16462">
    <property type="entry name" value="RING-H2_Pep3p-like"/>
    <property type="match status" value="1"/>
</dbReference>
<dbReference type="Pfam" id="PF26148">
    <property type="entry name" value="VPS18_RING_C"/>
    <property type="match status" value="1"/>
</dbReference>
<evidence type="ECO:0000256" key="2">
    <source>
        <dbReference type="ARBA" id="ARBA00022771"/>
    </source>
</evidence>
<evidence type="ECO:0000256" key="1">
    <source>
        <dbReference type="ARBA" id="ARBA00022723"/>
    </source>
</evidence>
<dbReference type="PROSITE" id="PS50236">
    <property type="entry name" value="CHCR"/>
    <property type="match status" value="1"/>
</dbReference>
<feature type="repeat" description="CHCR" evidence="4">
    <location>
        <begin position="1"/>
        <end position="115"/>
    </location>
</feature>
<sequence>AAVHNTLLSMYASHPSNDESALLFYLETQSQAHEQNYDADFALRLCIQHKRVRSCVHIYSAMSQYASAVDLALKYDDVELAAIVADRPDSDAALRKKLWLKVAKKVIAQSTGIKAAIEFLKRCELLRIEDLIPFFPDFVVIDDFKEEICDALEEYSRHIDSLKREMDESARTATHVKSDIKALDQRYAIVEPGERCYICRLPLLSRQFFVFPCQHAFHSDCLGRRVVGQAG</sequence>
<evidence type="ECO:0000313" key="7">
    <source>
        <dbReference type="EMBL" id="KAK5278195.1"/>
    </source>
</evidence>
<gene>
    <name evidence="7" type="primary">PEP3_3</name>
    <name evidence="7" type="ORF">LTR16_008901</name>
</gene>
<feature type="non-terminal residue" evidence="7">
    <location>
        <position position="1"/>
    </location>
</feature>
<comment type="caution">
    <text evidence="7">The sequence shown here is derived from an EMBL/GenBank/DDBJ whole genome shotgun (WGS) entry which is preliminary data.</text>
</comment>
<evidence type="ECO:0000256" key="3">
    <source>
        <dbReference type="ARBA" id="ARBA00022833"/>
    </source>
</evidence>
<dbReference type="SUPFAM" id="SSF57850">
    <property type="entry name" value="RING/U-box"/>
    <property type="match status" value="1"/>
</dbReference>
<organism evidence="7 8">
    <name type="scientific">Cryomyces antarcticus</name>
    <dbReference type="NCBI Taxonomy" id="329879"/>
    <lineage>
        <taxon>Eukaryota</taxon>
        <taxon>Fungi</taxon>
        <taxon>Dikarya</taxon>
        <taxon>Ascomycota</taxon>
        <taxon>Pezizomycotina</taxon>
        <taxon>Dothideomycetes</taxon>
        <taxon>Dothideomycetes incertae sedis</taxon>
        <taxon>Cryomyces</taxon>
    </lineage>
</organism>
<keyword evidence="5" id="KW-0175">Coiled coil</keyword>
<dbReference type="Proteomes" id="UP001357485">
    <property type="component" value="Unassembled WGS sequence"/>
</dbReference>
<dbReference type="PANTHER" id="PTHR23323:SF26">
    <property type="entry name" value="VACUOLAR PROTEIN SORTING-ASSOCIATED PROTEIN 18 HOMOLOG"/>
    <property type="match status" value="1"/>
</dbReference>
<keyword evidence="2" id="KW-0863">Zinc-finger</keyword>
<evidence type="ECO:0000259" key="6">
    <source>
        <dbReference type="Pfam" id="PF26148"/>
    </source>
</evidence>
<keyword evidence="1" id="KW-0479">Metal-binding</keyword>
<dbReference type="InterPro" id="IPR058919">
    <property type="entry name" value="Pep3/Vps18_RING_C"/>
</dbReference>
<protein>
    <submittedName>
        <fullName evidence="7">Tethering complex subunit</fullName>
    </submittedName>
</protein>
<feature type="non-terminal residue" evidence="7">
    <location>
        <position position="231"/>
    </location>
</feature>
<evidence type="ECO:0000256" key="4">
    <source>
        <dbReference type="PROSITE-ProRule" id="PRU01006"/>
    </source>
</evidence>
<feature type="coiled-coil region" evidence="5">
    <location>
        <begin position="145"/>
        <end position="172"/>
    </location>
</feature>
<dbReference type="InterPro" id="IPR000547">
    <property type="entry name" value="Clathrin_H-chain/VPS_repeat"/>
</dbReference>
<evidence type="ECO:0000256" key="5">
    <source>
        <dbReference type="SAM" id="Coils"/>
    </source>
</evidence>
<evidence type="ECO:0000313" key="8">
    <source>
        <dbReference type="Proteomes" id="UP001357485"/>
    </source>
</evidence>
<dbReference type="InterPro" id="IPR013083">
    <property type="entry name" value="Znf_RING/FYVE/PHD"/>
</dbReference>
<feature type="domain" description="Pep3/Vps18 RING C-terminal" evidence="6">
    <location>
        <begin position="190"/>
        <end position="231"/>
    </location>
</feature>
<accession>A0ABR0M378</accession>
<keyword evidence="8" id="KW-1185">Reference proteome</keyword>
<dbReference type="PANTHER" id="PTHR23323">
    <property type="entry name" value="VACUOLAR PROTEIN SORTING-ASSOCIATED PROTEIN"/>
    <property type="match status" value="1"/>
</dbReference>